<evidence type="ECO:0000256" key="5">
    <source>
        <dbReference type="ARBA" id="ARBA00022801"/>
    </source>
</evidence>
<keyword evidence="7" id="KW-0255">Endonuclease</keyword>
<organism evidence="10 11">
    <name type="scientific">Hungatella hathewayi WAL-18680</name>
    <dbReference type="NCBI Taxonomy" id="742737"/>
    <lineage>
        <taxon>Bacteria</taxon>
        <taxon>Bacillati</taxon>
        <taxon>Bacillota</taxon>
        <taxon>Clostridia</taxon>
        <taxon>Lachnospirales</taxon>
        <taxon>Lachnospiraceae</taxon>
        <taxon>Hungatella</taxon>
    </lineage>
</organism>
<sequence length="422" mass="48125">MKFKIGSGRKAWEKWTRFIFLWLFCYGGYYNRSILIDGRKNTVKLIHLSDLHIGKRVHEFSMIEDQKYILAQILAVVKEERADGVILAGDIYDKPVPPAEAVVVFDEFLTSLAQLSVPVFVISGNHDSAERLSFGARLLGGRGIFLSPVYEGSVEPVRLADEYGEVCVYLLPFVKPAVVRHAFEEEEIKSYDDAVRAAVAHMEVDTGKRNVLVAHQFVTGASRCESEELSVGGVDQVDVEAFEVFDYVALGHLHSPQQVGRETVRYCGTPLKYSFSEAEQEKSVTVVEMKEKGNVEIRKIPLKPLRDMRKIRGTYLDVTALSCYQGTNTEDYLQITLTDEEDIPDGMQKLRVIYPNLMWLQYDNKRTRESRVVEGAGDVERKSELELFEEFYEIQNNQPMSEKQQEFAGRLIRTILEEKDVL</sequence>
<comment type="function">
    <text evidence="7">SbcCD cleaves DNA hairpin structures. These structures can inhibit DNA replication and are intermediates in certain DNA recombination reactions. The complex acts as a 3'-&gt;5' double strand exonuclease that can open hairpins. It also has a 5' single-strand endonuclease activity.</text>
</comment>
<evidence type="ECO:0000256" key="2">
    <source>
        <dbReference type="ARBA" id="ARBA00011322"/>
    </source>
</evidence>
<evidence type="ECO:0000256" key="4">
    <source>
        <dbReference type="ARBA" id="ARBA00022722"/>
    </source>
</evidence>
<dbReference type="GO" id="GO:0006260">
    <property type="term" value="P:DNA replication"/>
    <property type="evidence" value="ECO:0007669"/>
    <property type="project" value="UniProtKB-KW"/>
</dbReference>
<dbReference type="Pfam" id="PF00149">
    <property type="entry name" value="Metallophos"/>
    <property type="match status" value="1"/>
</dbReference>
<feature type="domain" description="Nuclease SbcCD subunit D C-terminal" evidence="9">
    <location>
        <begin position="304"/>
        <end position="395"/>
    </location>
</feature>
<keyword evidence="6 7" id="KW-0269">Exonuclease</keyword>
<dbReference type="PANTHER" id="PTHR30337">
    <property type="entry name" value="COMPONENT OF ATP-DEPENDENT DSDNA EXONUCLEASE"/>
    <property type="match status" value="1"/>
</dbReference>
<keyword evidence="5 7" id="KW-0378">Hydrolase</keyword>
<dbReference type="RefSeq" id="WP_006782896.1">
    <property type="nucleotide sequence ID" value="NZ_JH379030.1"/>
</dbReference>
<dbReference type="GO" id="GO:0004519">
    <property type="term" value="F:endonuclease activity"/>
    <property type="evidence" value="ECO:0007669"/>
    <property type="project" value="UniProtKB-KW"/>
</dbReference>
<dbReference type="Proteomes" id="UP000005384">
    <property type="component" value="Unassembled WGS sequence"/>
</dbReference>
<dbReference type="InterPro" id="IPR029052">
    <property type="entry name" value="Metallo-depent_PP-like"/>
</dbReference>
<dbReference type="PATRIC" id="fig|742737.3.peg.4891"/>
<comment type="caution">
    <text evidence="10">The sequence shown here is derived from an EMBL/GenBank/DDBJ whole genome shotgun (WGS) entry which is preliminary data.</text>
</comment>
<dbReference type="PANTHER" id="PTHR30337:SF0">
    <property type="entry name" value="NUCLEASE SBCCD SUBUNIT D"/>
    <property type="match status" value="1"/>
</dbReference>
<dbReference type="InterPro" id="IPR004593">
    <property type="entry name" value="SbcD"/>
</dbReference>
<dbReference type="AlphaFoldDB" id="G5IN30"/>
<dbReference type="InterPro" id="IPR041796">
    <property type="entry name" value="Mre11_N"/>
</dbReference>
<dbReference type="SUPFAM" id="SSF56300">
    <property type="entry name" value="Metallo-dependent phosphatases"/>
    <property type="match status" value="1"/>
</dbReference>
<keyword evidence="4 7" id="KW-0540">Nuclease</keyword>
<keyword evidence="11" id="KW-1185">Reference proteome</keyword>
<protein>
    <recommendedName>
        <fullName evidence="3 7">Nuclease SbcCD subunit D</fullName>
    </recommendedName>
</protein>
<dbReference type="Pfam" id="PF12320">
    <property type="entry name" value="SbcD_C"/>
    <property type="match status" value="1"/>
</dbReference>
<keyword evidence="7" id="KW-0233">DNA recombination</keyword>
<dbReference type="EMBL" id="ADLN01000127">
    <property type="protein sequence ID" value="EHI57001.1"/>
    <property type="molecule type" value="Genomic_DNA"/>
</dbReference>
<keyword evidence="7" id="KW-0235">DNA replication</keyword>
<dbReference type="HOGENOM" id="CLU_038045_0_1_9"/>
<evidence type="ECO:0000313" key="10">
    <source>
        <dbReference type="EMBL" id="EHI57001.1"/>
    </source>
</evidence>
<comment type="similarity">
    <text evidence="1 7">Belongs to the SbcD family.</text>
</comment>
<evidence type="ECO:0000256" key="3">
    <source>
        <dbReference type="ARBA" id="ARBA00013365"/>
    </source>
</evidence>
<dbReference type="InterPro" id="IPR004843">
    <property type="entry name" value="Calcineurin-like_PHP"/>
</dbReference>
<dbReference type="GO" id="GO:0008408">
    <property type="term" value="F:3'-5' exonuclease activity"/>
    <property type="evidence" value="ECO:0007669"/>
    <property type="project" value="InterPro"/>
</dbReference>
<dbReference type="NCBIfam" id="TIGR00619">
    <property type="entry name" value="sbcd"/>
    <property type="match status" value="1"/>
</dbReference>
<dbReference type="InterPro" id="IPR026843">
    <property type="entry name" value="SbcD_C"/>
</dbReference>
<evidence type="ECO:0000256" key="6">
    <source>
        <dbReference type="ARBA" id="ARBA00022839"/>
    </source>
</evidence>
<dbReference type="Gene3D" id="3.60.21.10">
    <property type="match status" value="1"/>
</dbReference>
<proteinExistence type="inferred from homology"/>
<dbReference type="InterPro" id="IPR050535">
    <property type="entry name" value="DNA_Repair-Maintenance_Comp"/>
</dbReference>
<dbReference type="CDD" id="cd00840">
    <property type="entry name" value="MPP_Mre11_N"/>
    <property type="match status" value="1"/>
</dbReference>
<evidence type="ECO:0000313" key="11">
    <source>
        <dbReference type="Proteomes" id="UP000005384"/>
    </source>
</evidence>
<name>G5IN30_9FIRM</name>
<accession>G5IN30</accession>
<feature type="domain" description="Calcineurin-like phosphoesterase" evidence="8">
    <location>
        <begin position="44"/>
        <end position="256"/>
    </location>
</feature>
<evidence type="ECO:0000259" key="8">
    <source>
        <dbReference type="Pfam" id="PF00149"/>
    </source>
</evidence>
<gene>
    <name evidence="7" type="primary">sbcD</name>
    <name evidence="10" type="ORF">HMPREF9473_04908</name>
</gene>
<evidence type="ECO:0000259" key="9">
    <source>
        <dbReference type="Pfam" id="PF12320"/>
    </source>
</evidence>
<evidence type="ECO:0000256" key="1">
    <source>
        <dbReference type="ARBA" id="ARBA00010555"/>
    </source>
</evidence>
<reference evidence="10 11" key="1">
    <citation type="submission" date="2011-08" db="EMBL/GenBank/DDBJ databases">
        <title>The Genome Sequence of Clostridium hathewayi WAL-18680.</title>
        <authorList>
            <consortium name="The Broad Institute Genome Sequencing Platform"/>
            <person name="Earl A."/>
            <person name="Ward D."/>
            <person name="Feldgarden M."/>
            <person name="Gevers D."/>
            <person name="Finegold S.M."/>
            <person name="Summanen P.H."/>
            <person name="Molitoris D.R."/>
            <person name="Song M."/>
            <person name="Daigneault M."/>
            <person name="Allen-Vercoe E."/>
            <person name="Young S.K."/>
            <person name="Zeng Q."/>
            <person name="Gargeya S."/>
            <person name="Fitzgerald M."/>
            <person name="Haas B."/>
            <person name="Abouelleil A."/>
            <person name="Alvarado L."/>
            <person name="Arachchi H.M."/>
            <person name="Berlin A."/>
            <person name="Brown A."/>
            <person name="Chapman S.B."/>
            <person name="Chen Z."/>
            <person name="Dunbar C."/>
            <person name="Freedman E."/>
            <person name="Gearin G."/>
            <person name="Gellesch M."/>
            <person name="Goldberg J."/>
            <person name="Griggs A."/>
            <person name="Gujja S."/>
            <person name="Heiman D."/>
            <person name="Howarth C."/>
            <person name="Larson L."/>
            <person name="Lui A."/>
            <person name="MacDonald P.J.P."/>
            <person name="Montmayeur A."/>
            <person name="Murphy C."/>
            <person name="Neiman D."/>
            <person name="Pearson M."/>
            <person name="Priest M."/>
            <person name="Roberts A."/>
            <person name="Saif S."/>
            <person name="Shea T."/>
            <person name="Shenoy N."/>
            <person name="Sisk P."/>
            <person name="Stolte C."/>
            <person name="Sykes S."/>
            <person name="Wortman J."/>
            <person name="Nusbaum C."/>
            <person name="Birren B."/>
        </authorList>
    </citation>
    <scope>NUCLEOTIDE SEQUENCE [LARGE SCALE GENOMIC DNA]</scope>
    <source>
        <strain evidence="10 11">WAL-18680</strain>
    </source>
</reference>
<evidence type="ECO:0000256" key="7">
    <source>
        <dbReference type="RuleBase" id="RU363069"/>
    </source>
</evidence>
<comment type="subunit">
    <text evidence="2 7">Heterodimer of SbcC and SbcD.</text>
</comment>
<dbReference type="GO" id="GO:0006310">
    <property type="term" value="P:DNA recombination"/>
    <property type="evidence" value="ECO:0007669"/>
    <property type="project" value="UniProtKB-KW"/>
</dbReference>